<comment type="cofactor">
    <cofactor evidence="2">
        <name>FAD</name>
        <dbReference type="ChEBI" id="CHEBI:57692"/>
    </cofactor>
</comment>
<reference evidence="10" key="1">
    <citation type="journal article" date="2019" name="Int. J. Syst. Evol. Microbiol.">
        <title>The Global Catalogue of Microorganisms (GCM) 10K type strain sequencing project: providing services to taxonomists for standard genome sequencing and annotation.</title>
        <authorList>
            <consortium name="The Broad Institute Genomics Platform"/>
            <consortium name="The Broad Institute Genome Sequencing Center for Infectious Disease"/>
            <person name="Wu L."/>
            <person name="Ma J."/>
        </authorList>
    </citation>
    <scope>NUCLEOTIDE SEQUENCE [LARGE SCALE GENOMIC DNA]</scope>
    <source>
        <strain evidence="10">CECT 8010</strain>
    </source>
</reference>
<evidence type="ECO:0000256" key="3">
    <source>
        <dbReference type="ARBA" id="ARBA00022630"/>
    </source>
</evidence>
<dbReference type="InterPro" id="IPR036134">
    <property type="entry name" value="Crypto/Photolyase_FAD-like_sf"/>
</dbReference>
<evidence type="ECO:0000259" key="8">
    <source>
        <dbReference type="PROSITE" id="PS51645"/>
    </source>
</evidence>
<dbReference type="InterPro" id="IPR036155">
    <property type="entry name" value="Crypto/Photolyase_N_sf"/>
</dbReference>
<comment type="similarity">
    <text evidence="6">Belongs to the DNA photolyase family.</text>
</comment>
<dbReference type="SUPFAM" id="SSF48173">
    <property type="entry name" value="Cryptochrome/photolyase FAD-binding domain"/>
    <property type="match status" value="1"/>
</dbReference>
<dbReference type="SUPFAM" id="SSF52425">
    <property type="entry name" value="Cryptochrome/photolyase, N-terminal domain"/>
    <property type="match status" value="1"/>
</dbReference>
<proteinExistence type="inferred from homology"/>
<keyword evidence="5 6" id="KW-0157">Chromophore</keyword>
<dbReference type="InterPro" id="IPR005101">
    <property type="entry name" value="Cryptochr/Photolyase_FAD-bd"/>
</dbReference>
<dbReference type="RefSeq" id="WP_379014150.1">
    <property type="nucleotide sequence ID" value="NZ_JBHSDC010000022.1"/>
</dbReference>
<feature type="region of interest" description="Disordered" evidence="7">
    <location>
        <begin position="482"/>
        <end position="503"/>
    </location>
</feature>
<evidence type="ECO:0000313" key="10">
    <source>
        <dbReference type="Proteomes" id="UP001595906"/>
    </source>
</evidence>
<dbReference type="PROSITE" id="PS00394">
    <property type="entry name" value="DNA_PHOTOLYASES_1_1"/>
    <property type="match status" value="1"/>
</dbReference>
<organism evidence="9 10">
    <name type="scientific">Parasediminibacterium paludis</name>
    <dbReference type="NCBI Taxonomy" id="908966"/>
    <lineage>
        <taxon>Bacteria</taxon>
        <taxon>Pseudomonadati</taxon>
        <taxon>Bacteroidota</taxon>
        <taxon>Chitinophagia</taxon>
        <taxon>Chitinophagales</taxon>
        <taxon>Chitinophagaceae</taxon>
        <taxon>Parasediminibacterium</taxon>
    </lineage>
</organism>
<evidence type="ECO:0000256" key="1">
    <source>
        <dbReference type="ARBA" id="ARBA00001932"/>
    </source>
</evidence>
<dbReference type="PANTHER" id="PTHR11455:SF9">
    <property type="entry name" value="CRYPTOCHROME CIRCADIAN CLOCK 5 ISOFORM X1"/>
    <property type="match status" value="1"/>
</dbReference>
<name>A0ABV8PZ68_9BACT</name>
<dbReference type="PRINTS" id="PR00147">
    <property type="entry name" value="DNAPHOTLYASE"/>
</dbReference>
<dbReference type="InterPro" id="IPR018394">
    <property type="entry name" value="DNA_photolyase_1_CS_C"/>
</dbReference>
<dbReference type="PANTHER" id="PTHR11455">
    <property type="entry name" value="CRYPTOCHROME"/>
    <property type="match status" value="1"/>
</dbReference>
<evidence type="ECO:0000256" key="7">
    <source>
        <dbReference type="SAM" id="MobiDB-lite"/>
    </source>
</evidence>
<keyword evidence="4 6" id="KW-0274">FAD</keyword>
<dbReference type="Proteomes" id="UP001595906">
    <property type="component" value="Unassembled WGS sequence"/>
</dbReference>
<evidence type="ECO:0000256" key="2">
    <source>
        <dbReference type="ARBA" id="ARBA00001974"/>
    </source>
</evidence>
<dbReference type="Gene3D" id="1.10.579.10">
    <property type="entry name" value="DNA Cyclobutane Dipyrimidine Photolyase, subunit A, domain 3"/>
    <property type="match status" value="1"/>
</dbReference>
<keyword evidence="3 6" id="KW-0285">Flavoprotein</keyword>
<protein>
    <submittedName>
        <fullName evidence="9">Deoxyribodipyrimidine photo-lyase/cryptochrome family protein</fullName>
    </submittedName>
</protein>
<comment type="caution">
    <text evidence="9">The sequence shown here is derived from an EMBL/GenBank/DDBJ whole genome shotgun (WGS) entry which is preliminary data.</text>
</comment>
<dbReference type="Gene3D" id="3.40.50.620">
    <property type="entry name" value="HUPs"/>
    <property type="match status" value="1"/>
</dbReference>
<dbReference type="InterPro" id="IPR002081">
    <property type="entry name" value="Cryptochrome/DNA_photolyase_1"/>
</dbReference>
<dbReference type="Pfam" id="PF03441">
    <property type="entry name" value="FAD_binding_7"/>
    <property type="match status" value="1"/>
</dbReference>
<comment type="cofactor">
    <cofactor evidence="1">
        <name>(6R)-5,10-methylene-5,6,7,8-tetrahydrofolate</name>
        <dbReference type="ChEBI" id="CHEBI:15636"/>
    </cofactor>
</comment>
<dbReference type="EMBL" id="JBHSDC010000022">
    <property type="protein sequence ID" value="MFC4232336.1"/>
    <property type="molecule type" value="Genomic_DNA"/>
</dbReference>
<evidence type="ECO:0000256" key="4">
    <source>
        <dbReference type="ARBA" id="ARBA00022827"/>
    </source>
</evidence>
<evidence type="ECO:0000256" key="5">
    <source>
        <dbReference type="ARBA" id="ARBA00022991"/>
    </source>
</evidence>
<keyword evidence="10" id="KW-1185">Reference proteome</keyword>
<sequence>MLPSINIVWFKKDLRLQDHLPLAKAIAVKSPTLLLYVFEPSIMQASDADDRHYRFIYQSIMQLQQALQSVSANIVIAHCEVLEALQILQQQYHIDTIFSHEETGNAISFARDKAVAKFCKAQPITWKEYPTNGVIRRLKRRTDWNKKWLATMEQPQAVVDISQLIPVTITQKITDILFQNPLPESITSANTHFQPGGFLYAEKYLQSFLYNRKGNYMKVISKPLESRKACSRLSPYLTYGNLSMRQIYQAAQQAKQATGDKRNINFFTSRLIWHCHFIQKFESECSMEFYNLNKGFNIIRTNVDEAKLLAWQQGNTGIPLVDACMRCLQQTGYLNFRMRSMLVSFATHHLWLPWQAIAPHLAKLFLDYEPGIHYPQIQMQAGTTGINTIRMYNPIKQGQDHDPKGIFIKQWLPQLAKLPETLIHEPWKMSSLELQLLGFQLGVDYPLPIISVEEAARYARNELWRVKNSSTTKQLNGAILKKHTQRNSEKEEMLRLPGADFNS</sequence>
<dbReference type="InterPro" id="IPR014729">
    <property type="entry name" value="Rossmann-like_a/b/a_fold"/>
</dbReference>
<dbReference type="PROSITE" id="PS51645">
    <property type="entry name" value="PHR_CRY_ALPHA_BETA"/>
    <property type="match status" value="1"/>
</dbReference>
<dbReference type="Gene3D" id="1.25.40.80">
    <property type="match status" value="1"/>
</dbReference>
<dbReference type="InterPro" id="IPR006050">
    <property type="entry name" value="DNA_photolyase_N"/>
</dbReference>
<evidence type="ECO:0000256" key="6">
    <source>
        <dbReference type="RuleBase" id="RU004182"/>
    </source>
</evidence>
<evidence type="ECO:0000313" key="9">
    <source>
        <dbReference type="EMBL" id="MFC4232336.1"/>
    </source>
</evidence>
<accession>A0ABV8PZ68</accession>
<gene>
    <name evidence="9" type="ORF">ACFOW1_10570</name>
</gene>
<feature type="domain" description="Photolyase/cryptochrome alpha/beta" evidence="8">
    <location>
        <begin position="4"/>
        <end position="134"/>
    </location>
</feature>
<dbReference type="Pfam" id="PF00875">
    <property type="entry name" value="DNA_photolyase"/>
    <property type="match status" value="1"/>
</dbReference>